<feature type="compositionally biased region" description="Polar residues" evidence="6">
    <location>
        <begin position="79"/>
        <end position="98"/>
    </location>
</feature>
<dbReference type="AlphaFoldDB" id="A0A9X0AKD6"/>
<evidence type="ECO:0008006" key="10">
    <source>
        <dbReference type="Google" id="ProtNLM"/>
    </source>
</evidence>
<evidence type="ECO:0000256" key="7">
    <source>
        <dbReference type="SAM" id="Phobius"/>
    </source>
</evidence>
<evidence type="ECO:0000256" key="5">
    <source>
        <dbReference type="ARBA" id="ARBA00023136"/>
    </source>
</evidence>
<protein>
    <recommendedName>
        <fullName evidence="10">Vacuolar h+-atpase assembly protein</fullName>
    </recommendedName>
</protein>
<evidence type="ECO:0000256" key="3">
    <source>
        <dbReference type="ARBA" id="ARBA00022824"/>
    </source>
</evidence>
<evidence type="ECO:0000256" key="6">
    <source>
        <dbReference type="SAM" id="MobiDB-lite"/>
    </source>
</evidence>
<accession>A0A9X0AKD6</accession>
<dbReference type="GO" id="GO:0005789">
    <property type="term" value="C:endoplasmic reticulum membrane"/>
    <property type="evidence" value="ECO:0007669"/>
    <property type="project" value="UniProtKB-SubCell"/>
</dbReference>
<dbReference type="InterPro" id="IPR021013">
    <property type="entry name" value="ATPase_Vma12"/>
</dbReference>
<dbReference type="OrthoDB" id="19981at2759"/>
<dbReference type="EMBL" id="JAPEIS010000008">
    <property type="protein sequence ID" value="KAJ8063924.1"/>
    <property type="molecule type" value="Genomic_DNA"/>
</dbReference>
<feature type="region of interest" description="Disordered" evidence="6">
    <location>
        <begin position="19"/>
        <end position="101"/>
    </location>
</feature>
<evidence type="ECO:0000256" key="2">
    <source>
        <dbReference type="ARBA" id="ARBA00022692"/>
    </source>
</evidence>
<dbReference type="PANTHER" id="PTHR31394:SF1">
    <property type="entry name" value="TRANSMEMBRANE PROTEIN 199"/>
    <property type="match status" value="1"/>
</dbReference>
<proteinExistence type="predicted"/>
<gene>
    <name evidence="8" type="ORF">OCU04_007774</name>
</gene>
<keyword evidence="2 7" id="KW-0812">Transmembrane</keyword>
<comment type="caution">
    <text evidence="8">The sequence shown here is derived from an EMBL/GenBank/DDBJ whole genome shotgun (WGS) entry which is preliminary data.</text>
</comment>
<keyword evidence="4 7" id="KW-1133">Transmembrane helix</keyword>
<comment type="subcellular location">
    <subcellularLocation>
        <location evidence="1">Endoplasmic reticulum membrane</location>
        <topology evidence="1">Multi-pass membrane protein</topology>
    </subcellularLocation>
</comment>
<dbReference type="GO" id="GO:0070072">
    <property type="term" value="P:vacuolar proton-transporting V-type ATPase complex assembly"/>
    <property type="evidence" value="ECO:0007669"/>
    <property type="project" value="InterPro"/>
</dbReference>
<dbReference type="Pfam" id="PF11712">
    <property type="entry name" value="Vma12"/>
    <property type="match status" value="1"/>
</dbReference>
<feature type="transmembrane region" description="Helical" evidence="7">
    <location>
        <begin position="260"/>
        <end position="281"/>
    </location>
</feature>
<feature type="compositionally biased region" description="Basic and acidic residues" evidence="6">
    <location>
        <begin position="19"/>
        <end position="29"/>
    </location>
</feature>
<keyword evidence="3" id="KW-0256">Endoplasmic reticulum</keyword>
<evidence type="ECO:0000313" key="9">
    <source>
        <dbReference type="Proteomes" id="UP001152300"/>
    </source>
</evidence>
<organism evidence="8 9">
    <name type="scientific">Sclerotinia nivalis</name>
    <dbReference type="NCBI Taxonomy" id="352851"/>
    <lineage>
        <taxon>Eukaryota</taxon>
        <taxon>Fungi</taxon>
        <taxon>Dikarya</taxon>
        <taxon>Ascomycota</taxon>
        <taxon>Pezizomycotina</taxon>
        <taxon>Leotiomycetes</taxon>
        <taxon>Helotiales</taxon>
        <taxon>Sclerotiniaceae</taxon>
        <taxon>Sclerotinia</taxon>
    </lineage>
</organism>
<evidence type="ECO:0000256" key="1">
    <source>
        <dbReference type="ARBA" id="ARBA00004477"/>
    </source>
</evidence>
<dbReference type="PANTHER" id="PTHR31394">
    <property type="entry name" value="TRANSMEMBRANE PROTEIN 199"/>
    <property type="match status" value="1"/>
</dbReference>
<name>A0A9X0AKD6_9HELO</name>
<keyword evidence="5 7" id="KW-0472">Membrane</keyword>
<feature type="compositionally biased region" description="Basic and acidic residues" evidence="6">
    <location>
        <begin position="65"/>
        <end position="74"/>
    </location>
</feature>
<keyword evidence="9" id="KW-1185">Reference proteome</keyword>
<sequence>MVLLTMTATIVEAFQTLHEAENSHSHEESAAASQQQMGKEIGESILKTSPDNEAQLSEKDEETEDKERDAKLTEDSDQTDLPVQQNAPTSSSGDSKSVGNAKVSQEPLLANPKIGNPISHGQIIDLWRDIKKKNISPLTLELLLRGSRVYVPPPVPKAEPTSEYKALMARLRREEEARSYERMINPPPPMETFAQVFPSASAAHAFTANFSEPGNTEDDDVTYADIDRQIAVIFNVIVSIVACAFGLWMAARWWSTPARLALSMSGSLLVGIAEVVVYMGYIRRVGEAKGQAKKLQEVKEVMTTWVVGGDAKDEQIEPVMLVEKDDNDNAKPRQRKNI</sequence>
<feature type="compositionally biased region" description="Polar residues" evidence="6">
    <location>
        <begin position="46"/>
        <end position="55"/>
    </location>
</feature>
<reference evidence="8" key="1">
    <citation type="submission" date="2022-11" db="EMBL/GenBank/DDBJ databases">
        <title>Genome Resource of Sclerotinia nivalis Strain SnTB1, a Plant Pathogen Isolated from American Ginseng.</title>
        <authorList>
            <person name="Fan S."/>
        </authorList>
    </citation>
    <scope>NUCLEOTIDE SEQUENCE</scope>
    <source>
        <strain evidence="8">SnTB1</strain>
    </source>
</reference>
<evidence type="ECO:0000313" key="8">
    <source>
        <dbReference type="EMBL" id="KAJ8063924.1"/>
    </source>
</evidence>
<feature type="transmembrane region" description="Helical" evidence="7">
    <location>
        <begin position="232"/>
        <end position="254"/>
    </location>
</feature>
<evidence type="ECO:0000256" key="4">
    <source>
        <dbReference type="ARBA" id="ARBA00022989"/>
    </source>
</evidence>
<dbReference type="Proteomes" id="UP001152300">
    <property type="component" value="Unassembled WGS sequence"/>
</dbReference>